<dbReference type="AntiFam" id="ANF00246">
    <property type="entry name" value="Shadow ORF (opposite dctM)"/>
</dbReference>
<proteinExistence type="predicted"/>
<dbReference type="EMBL" id="VSSQ01066046">
    <property type="protein sequence ID" value="MPN18664.1"/>
    <property type="molecule type" value="Genomic_DNA"/>
</dbReference>
<evidence type="ECO:0000313" key="1">
    <source>
        <dbReference type="EMBL" id="MPN18664.1"/>
    </source>
</evidence>
<gene>
    <name evidence="1" type="ORF">SDC9_166027</name>
</gene>
<organism evidence="1">
    <name type="scientific">bioreactor metagenome</name>
    <dbReference type="NCBI Taxonomy" id="1076179"/>
    <lineage>
        <taxon>unclassified sequences</taxon>
        <taxon>metagenomes</taxon>
        <taxon>ecological metagenomes</taxon>
    </lineage>
</organism>
<accession>A0A645G3E5</accession>
<comment type="caution">
    <text evidence="1">The sequence shown here is derived from an EMBL/GenBank/DDBJ whole genome shotgun (WGS) entry which is preliminary data.</text>
</comment>
<protein>
    <submittedName>
        <fullName evidence="1">Uncharacterized protein</fullName>
    </submittedName>
</protein>
<reference evidence="1" key="1">
    <citation type="submission" date="2019-08" db="EMBL/GenBank/DDBJ databases">
        <authorList>
            <person name="Kucharzyk K."/>
            <person name="Murdoch R.W."/>
            <person name="Higgins S."/>
            <person name="Loffler F."/>
        </authorList>
    </citation>
    <scope>NUCLEOTIDE SEQUENCE</scope>
</reference>
<name>A0A645G3E5_9ZZZZ</name>
<sequence length="66" mass="6835">MATTVACVEPETAPKRVHAVTVAIGRPPLLCPTIFTTKFSSLSAICPEVIISAAKINIGTAVKEIG</sequence>
<dbReference type="AlphaFoldDB" id="A0A645G3E5"/>